<keyword evidence="2" id="KW-1185">Reference proteome</keyword>
<evidence type="ECO:0000313" key="2">
    <source>
        <dbReference type="Proteomes" id="UP000596742"/>
    </source>
</evidence>
<accession>A0A8B6DEK7</accession>
<reference evidence="1" key="1">
    <citation type="submission" date="2018-11" db="EMBL/GenBank/DDBJ databases">
        <authorList>
            <person name="Alioto T."/>
            <person name="Alioto T."/>
        </authorList>
    </citation>
    <scope>NUCLEOTIDE SEQUENCE</scope>
</reference>
<dbReference type="Proteomes" id="UP000596742">
    <property type="component" value="Unassembled WGS sequence"/>
</dbReference>
<sequence>MHILYISYSHVRNNADDVSVQQQRAFRDHAKICYMRLTTYTLMHKKWELLVGKKSSTDRNQQGKEIALTRFVQRLRYVFNSNKVVPFTEPGSRSISVSSVISNTAVISRNDKNKSRHLSAEERYCQTALNKPCVAQNSARYKSNRKCYIQRTAEETKEAKENQSNIGIQTCCAKFKDADKLLSGNKKTETQQSREVCENKYDYNVCSQLKHGC</sequence>
<name>A0A8B6DEK7_MYTGA</name>
<dbReference type="EMBL" id="UYJE01003243">
    <property type="protein sequence ID" value="VDI17598.1"/>
    <property type="molecule type" value="Genomic_DNA"/>
</dbReference>
<organism evidence="1 2">
    <name type="scientific">Mytilus galloprovincialis</name>
    <name type="common">Mediterranean mussel</name>
    <dbReference type="NCBI Taxonomy" id="29158"/>
    <lineage>
        <taxon>Eukaryota</taxon>
        <taxon>Metazoa</taxon>
        <taxon>Spiralia</taxon>
        <taxon>Lophotrochozoa</taxon>
        <taxon>Mollusca</taxon>
        <taxon>Bivalvia</taxon>
        <taxon>Autobranchia</taxon>
        <taxon>Pteriomorphia</taxon>
        <taxon>Mytilida</taxon>
        <taxon>Mytiloidea</taxon>
        <taxon>Mytilidae</taxon>
        <taxon>Mytilinae</taxon>
        <taxon>Mytilus</taxon>
    </lineage>
</organism>
<protein>
    <submittedName>
        <fullName evidence="1">Uncharacterized protein</fullName>
    </submittedName>
</protein>
<proteinExistence type="predicted"/>
<gene>
    <name evidence="1" type="ORF">MGAL_10B078324</name>
</gene>
<comment type="caution">
    <text evidence="1">The sequence shown here is derived from an EMBL/GenBank/DDBJ whole genome shotgun (WGS) entry which is preliminary data.</text>
</comment>
<evidence type="ECO:0000313" key="1">
    <source>
        <dbReference type="EMBL" id="VDI17598.1"/>
    </source>
</evidence>
<dbReference type="AlphaFoldDB" id="A0A8B6DEK7"/>